<comment type="caution">
    <text evidence="2">The sequence shown here is derived from an EMBL/GenBank/DDBJ whole genome shotgun (WGS) entry which is preliminary data.</text>
</comment>
<keyword evidence="2" id="KW-0378">Hydrolase</keyword>
<evidence type="ECO:0000313" key="2">
    <source>
        <dbReference type="EMBL" id="CAG2244941.1"/>
    </source>
</evidence>
<reference evidence="2" key="1">
    <citation type="submission" date="2021-03" db="EMBL/GenBank/DDBJ databases">
        <authorList>
            <person name="Bekaert M."/>
        </authorList>
    </citation>
    <scope>NUCLEOTIDE SEQUENCE</scope>
</reference>
<dbReference type="InterPro" id="IPR000101">
    <property type="entry name" value="GGT_peptidase"/>
</dbReference>
<protein>
    <submittedName>
        <fullName evidence="2">GGT1_5</fullName>
        <ecNumber evidence="2">2.3.2.2</ecNumber>
        <ecNumber evidence="2">3.4.19.13</ecNumber>
        <ecNumber evidence="2">3.4.19.14</ecNumber>
    </submittedName>
</protein>
<feature type="binding site" evidence="1">
    <location>
        <begin position="120"/>
        <end position="122"/>
    </location>
    <ligand>
        <name>L-glutamate</name>
        <dbReference type="ChEBI" id="CHEBI:29985"/>
    </ligand>
</feature>
<dbReference type="EC" id="3.4.19.14" evidence="2"/>
<dbReference type="InterPro" id="IPR043137">
    <property type="entry name" value="GGT_ssub_C"/>
</dbReference>
<evidence type="ECO:0000313" key="3">
    <source>
        <dbReference type="Proteomes" id="UP000683360"/>
    </source>
</evidence>
<keyword evidence="3" id="KW-1185">Reference proteome</keyword>
<dbReference type="GO" id="GO:0036374">
    <property type="term" value="F:glutathione hydrolase activity"/>
    <property type="evidence" value="ECO:0007669"/>
    <property type="project" value="UniProtKB-EC"/>
</dbReference>
<dbReference type="EC" id="3.4.19.13" evidence="2"/>
<accession>A0A8S3URF9</accession>
<dbReference type="InterPro" id="IPR029055">
    <property type="entry name" value="Ntn_hydrolases_N"/>
</dbReference>
<gene>
    <name evidence="2" type="ORF">MEDL_56964</name>
</gene>
<dbReference type="EMBL" id="CAJPWZ010002752">
    <property type="protein sequence ID" value="CAG2244941.1"/>
    <property type="molecule type" value="Genomic_DNA"/>
</dbReference>
<dbReference type="PANTHER" id="PTHR11686:SF9">
    <property type="entry name" value="RE13973P"/>
    <property type="match status" value="1"/>
</dbReference>
<dbReference type="OrthoDB" id="1081007at2759"/>
<dbReference type="GO" id="GO:0005886">
    <property type="term" value="C:plasma membrane"/>
    <property type="evidence" value="ECO:0007669"/>
    <property type="project" value="TreeGrafter"/>
</dbReference>
<dbReference type="AlphaFoldDB" id="A0A8S3URF9"/>
<dbReference type="Pfam" id="PF01019">
    <property type="entry name" value="G_glu_transpept"/>
    <property type="match status" value="1"/>
</dbReference>
<dbReference type="GO" id="GO:0002951">
    <property type="term" value="F:leukotriene-C(4) hydrolase"/>
    <property type="evidence" value="ECO:0007669"/>
    <property type="project" value="UniProtKB-EC"/>
</dbReference>
<name>A0A8S3URF9_MYTED</name>
<dbReference type="SUPFAM" id="SSF56235">
    <property type="entry name" value="N-terminal nucleophile aminohydrolases (Ntn hydrolases)"/>
    <property type="match status" value="1"/>
</dbReference>
<keyword evidence="2" id="KW-0808">Transferase</keyword>
<organism evidence="2 3">
    <name type="scientific">Mytilus edulis</name>
    <name type="common">Blue mussel</name>
    <dbReference type="NCBI Taxonomy" id="6550"/>
    <lineage>
        <taxon>Eukaryota</taxon>
        <taxon>Metazoa</taxon>
        <taxon>Spiralia</taxon>
        <taxon>Lophotrochozoa</taxon>
        <taxon>Mollusca</taxon>
        <taxon>Bivalvia</taxon>
        <taxon>Autobranchia</taxon>
        <taxon>Pteriomorphia</taxon>
        <taxon>Mytilida</taxon>
        <taxon>Mytiloidea</taxon>
        <taxon>Mytilidae</taxon>
        <taxon>Mytilinae</taxon>
        <taxon>Mytilus</taxon>
    </lineage>
</organism>
<sequence length="154" mass="17434">MEMAHKKYGKVTNEGGILTADDLKEYEVVVRDVVKTTYKGKRSERSSGQDVKVRCHRCCQDHIQRSDIDISTSSRRWTSNIIYNEHIGGAFKFGFAQQQELADPKFESSALNATSKMLETVNYWFGSKIMTDTGILLNNQMADFADPDNPETAK</sequence>
<proteinExistence type="predicted"/>
<evidence type="ECO:0000256" key="1">
    <source>
        <dbReference type="PIRSR" id="PIRSR600101-2"/>
    </source>
</evidence>
<dbReference type="GO" id="GO:0103068">
    <property type="term" value="F:leukotriene C4 gamma-glutamyl transferase activity"/>
    <property type="evidence" value="ECO:0007669"/>
    <property type="project" value="UniProtKB-EC"/>
</dbReference>
<dbReference type="EC" id="2.3.2.2" evidence="2"/>
<feature type="binding site" evidence="1">
    <location>
        <position position="143"/>
    </location>
    <ligand>
        <name>L-glutamate</name>
        <dbReference type="ChEBI" id="CHEBI:29985"/>
    </ligand>
</feature>
<dbReference type="Gene3D" id="3.60.20.40">
    <property type="match status" value="1"/>
</dbReference>
<dbReference type="PANTHER" id="PTHR11686">
    <property type="entry name" value="GAMMA GLUTAMYL TRANSPEPTIDASE"/>
    <property type="match status" value="1"/>
</dbReference>
<dbReference type="Proteomes" id="UP000683360">
    <property type="component" value="Unassembled WGS sequence"/>
</dbReference>
<dbReference type="GO" id="GO:0006751">
    <property type="term" value="P:glutathione catabolic process"/>
    <property type="evidence" value="ECO:0007669"/>
    <property type="project" value="InterPro"/>
</dbReference>
<keyword evidence="2" id="KW-0012">Acyltransferase</keyword>